<dbReference type="GO" id="GO:0051607">
    <property type="term" value="P:defense response to virus"/>
    <property type="evidence" value="ECO:0007669"/>
    <property type="project" value="UniProtKB-KW"/>
</dbReference>
<dbReference type="EMBL" id="AJWY01001722">
    <property type="protein sequence ID" value="EKC79386.1"/>
    <property type="molecule type" value="Genomic_DNA"/>
</dbReference>
<dbReference type="GO" id="GO:0043571">
    <property type="term" value="P:maintenance of CRISPR repeat elements"/>
    <property type="evidence" value="ECO:0007669"/>
    <property type="project" value="InterPro"/>
</dbReference>
<protein>
    <submittedName>
        <fullName evidence="9">CRISPR-associated protein, Cas1 family</fullName>
    </submittedName>
</protein>
<dbReference type="Pfam" id="PF01867">
    <property type="entry name" value="Cas_Cas1"/>
    <property type="match status" value="1"/>
</dbReference>
<organism evidence="9">
    <name type="scientific">human gut metagenome</name>
    <dbReference type="NCBI Taxonomy" id="408170"/>
    <lineage>
        <taxon>unclassified sequences</taxon>
        <taxon>metagenomes</taxon>
        <taxon>organismal metagenomes</taxon>
    </lineage>
</organism>
<dbReference type="GO" id="GO:0003677">
    <property type="term" value="F:DNA binding"/>
    <property type="evidence" value="ECO:0007669"/>
    <property type="project" value="UniProtKB-KW"/>
</dbReference>
<keyword evidence="5" id="KW-0460">Magnesium</keyword>
<dbReference type="GO" id="GO:0004519">
    <property type="term" value="F:endonuclease activity"/>
    <property type="evidence" value="ECO:0007669"/>
    <property type="project" value="UniProtKB-KW"/>
</dbReference>
<proteinExistence type="predicted"/>
<evidence type="ECO:0000256" key="4">
    <source>
        <dbReference type="ARBA" id="ARBA00022801"/>
    </source>
</evidence>
<dbReference type="InterPro" id="IPR042206">
    <property type="entry name" value="CRISPR-assoc_Cas1_C"/>
</dbReference>
<dbReference type="InterPro" id="IPR002729">
    <property type="entry name" value="CRISPR-assoc_Cas1"/>
</dbReference>
<keyword evidence="8" id="KW-0464">Manganese</keyword>
<feature type="non-terminal residue" evidence="9">
    <location>
        <position position="1"/>
    </location>
</feature>
<feature type="non-terminal residue" evidence="9">
    <location>
        <position position="179"/>
    </location>
</feature>
<keyword evidence="2" id="KW-0479">Metal-binding</keyword>
<evidence type="ECO:0000256" key="2">
    <source>
        <dbReference type="ARBA" id="ARBA00022723"/>
    </source>
</evidence>
<keyword evidence="3" id="KW-0255">Endonuclease</keyword>
<evidence type="ECO:0000256" key="3">
    <source>
        <dbReference type="ARBA" id="ARBA00022759"/>
    </source>
</evidence>
<dbReference type="NCBIfam" id="TIGR00287">
    <property type="entry name" value="cas1"/>
    <property type="match status" value="1"/>
</dbReference>
<evidence type="ECO:0000256" key="7">
    <source>
        <dbReference type="ARBA" id="ARBA00023125"/>
    </source>
</evidence>
<sequence length="179" mass="20463">GIEGEAATAYFGVFSRLLLNQKEDFVFEGRNRRPPKDAINAMLSFVYTLICNDMTSALETVGLDPYVGFMHTLRPGRASLSLDMMEELRAYLGDRLVLSLINRKQITIKDFIKQGDEGIVMTDSGRKIILSAWQSRKKEQIIHPYLNEKVSIGLLPYIQVMLLARFIRKDIDDYPVFLI</sequence>
<dbReference type="Gene3D" id="1.20.120.920">
    <property type="entry name" value="CRISPR-associated endonuclease Cas1, C-terminal domain"/>
    <property type="match status" value="1"/>
</dbReference>
<evidence type="ECO:0000256" key="8">
    <source>
        <dbReference type="ARBA" id="ARBA00023211"/>
    </source>
</evidence>
<comment type="caution">
    <text evidence="9">The sequence shown here is derived from an EMBL/GenBank/DDBJ whole genome shotgun (WGS) entry which is preliminary data.</text>
</comment>
<gene>
    <name evidence="9" type="ORF">LEA_02492</name>
</gene>
<keyword evidence="1" id="KW-0540">Nuclease</keyword>
<keyword evidence="7" id="KW-0238">DNA-binding</keyword>
<dbReference type="GO" id="GO:0046872">
    <property type="term" value="F:metal ion binding"/>
    <property type="evidence" value="ECO:0007669"/>
    <property type="project" value="UniProtKB-KW"/>
</dbReference>
<accession>K1V637</accession>
<keyword evidence="4" id="KW-0378">Hydrolase</keyword>
<keyword evidence="6" id="KW-0051">Antiviral defense</keyword>
<dbReference type="PANTHER" id="PTHR34353">
    <property type="entry name" value="CRISPR-ASSOCIATED ENDONUCLEASE CAS1 1"/>
    <property type="match status" value="1"/>
</dbReference>
<evidence type="ECO:0000256" key="6">
    <source>
        <dbReference type="ARBA" id="ARBA00023118"/>
    </source>
</evidence>
<name>K1V637_9ZZZZ</name>
<dbReference type="GO" id="GO:0016787">
    <property type="term" value="F:hydrolase activity"/>
    <property type="evidence" value="ECO:0007669"/>
    <property type="project" value="UniProtKB-KW"/>
</dbReference>
<evidence type="ECO:0000256" key="5">
    <source>
        <dbReference type="ARBA" id="ARBA00022842"/>
    </source>
</evidence>
<evidence type="ECO:0000256" key="1">
    <source>
        <dbReference type="ARBA" id="ARBA00022722"/>
    </source>
</evidence>
<dbReference type="InterPro" id="IPR050646">
    <property type="entry name" value="Cas1"/>
</dbReference>
<reference evidence="9" key="1">
    <citation type="journal article" date="2013" name="Environ. Microbiol.">
        <title>Microbiota from the distal guts of lean and obese adolescents exhibit partial functional redundancy besides clear differences in community structure.</title>
        <authorList>
            <person name="Ferrer M."/>
            <person name="Ruiz A."/>
            <person name="Lanza F."/>
            <person name="Haange S.B."/>
            <person name="Oberbach A."/>
            <person name="Till H."/>
            <person name="Bargiela R."/>
            <person name="Campoy C."/>
            <person name="Segura M.T."/>
            <person name="Richter M."/>
            <person name="von Bergen M."/>
            <person name="Seifert J."/>
            <person name="Suarez A."/>
        </authorList>
    </citation>
    <scope>NUCLEOTIDE SEQUENCE</scope>
</reference>
<dbReference type="PANTHER" id="PTHR34353:SF2">
    <property type="entry name" value="CRISPR-ASSOCIATED ENDONUCLEASE CAS1 1"/>
    <property type="match status" value="1"/>
</dbReference>
<evidence type="ECO:0000313" key="9">
    <source>
        <dbReference type="EMBL" id="EKC79386.1"/>
    </source>
</evidence>
<dbReference type="AlphaFoldDB" id="K1V637"/>